<keyword evidence="6" id="KW-0808">Transferase</keyword>
<dbReference type="EC" id="2.7.7.27" evidence="4"/>
<keyword evidence="8" id="KW-0547">Nucleotide-binding</keyword>
<evidence type="ECO:0000256" key="10">
    <source>
        <dbReference type="ARBA" id="ARBA00022922"/>
    </source>
</evidence>
<proteinExistence type="inferred from homology"/>
<dbReference type="Proteomes" id="UP001327560">
    <property type="component" value="Chromosome 1"/>
</dbReference>
<dbReference type="GO" id="GO:0005524">
    <property type="term" value="F:ATP binding"/>
    <property type="evidence" value="ECO:0007669"/>
    <property type="project" value="UniProtKB-KW"/>
</dbReference>
<reference evidence="12 13" key="1">
    <citation type="submission" date="2023-10" db="EMBL/GenBank/DDBJ databases">
        <title>Chromosome-scale genome assembly provides insights into flower coloration mechanisms of Canna indica.</title>
        <authorList>
            <person name="Li C."/>
        </authorList>
    </citation>
    <scope>NUCLEOTIDE SEQUENCE [LARGE SCALE GENOMIC DNA]</scope>
    <source>
        <tissue evidence="12">Flower</tissue>
    </source>
</reference>
<dbReference type="GO" id="GO:0019252">
    <property type="term" value="P:starch biosynthetic process"/>
    <property type="evidence" value="ECO:0007669"/>
    <property type="project" value="UniProtKB-KW"/>
</dbReference>
<feature type="domain" description="Nucleotidyl transferase" evidence="11">
    <location>
        <begin position="8"/>
        <end position="111"/>
    </location>
</feature>
<evidence type="ECO:0000256" key="8">
    <source>
        <dbReference type="ARBA" id="ARBA00022741"/>
    </source>
</evidence>
<sequence>MDSLGTADAVRETNADIIVAALPMDEQHATAFGLMKIDEEGRIIEFTEKPKGEQPKAMKKAMKMMPFIASMGIYVISKNTMLKLLCEKFLEANDFGSEVIPGATNIGMRHSSGINSSDQMVMMPSQFDGFHFLVTINAFIQICGA</sequence>
<evidence type="ECO:0000256" key="6">
    <source>
        <dbReference type="ARBA" id="ARBA00022679"/>
    </source>
</evidence>
<keyword evidence="5" id="KW-0021">Allosteric enzyme</keyword>
<evidence type="ECO:0000313" key="12">
    <source>
        <dbReference type="EMBL" id="WOK93559.1"/>
    </source>
</evidence>
<dbReference type="PANTHER" id="PTHR43523:SF12">
    <property type="entry name" value="GLUCOSE-1-PHOSPHATE ADENYLYLTRANSFERASE LARGE SUBUNIT 1, CHLOROPLASTIC-RELATED"/>
    <property type="match status" value="1"/>
</dbReference>
<name>A0AAQ3JNW6_9LILI</name>
<keyword evidence="13" id="KW-1185">Reference proteome</keyword>
<keyword evidence="10" id="KW-0750">Starch biosynthesis</keyword>
<dbReference type="InterPro" id="IPR005836">
    <property type="entry name" value="ADP_Glu_pyroP_CS"/>
</dbReference>
<protein>
    <recommendedName>
        <fullName evidence="4">glucose-1-phosphate adenylyltransferase</fullName>
        <ecNumber evidence="4">2.7.7.27</ecNumber>
    </recommendedName>
</protein>
<dbReference type="InterPro" id="IPR011831">
    <property type="entry name" value="ADP-Glc_PPase"/>
</dbReference>
<dbReference type="PROSITE" id="PS00810">
    <property type="entry name" value="ADP_GLC_PYROPHOSPH_3"/>
    <property type="match status" value="1"/>
</dbReference>
<comment type="catalytic activity">
    <reaction evidence="1">
        <text>alpha-D-glucose 1-phosphate + ATP + H(+) = ADP-alpha-D-glucose + diphosphate</text>
        <dbReference type="Rhea" id="RHEA:12120"/>
        <dbReference type="ChEBI" id="CHEBI:15378"/>
        <dbReference type="ChEBI" id="CHEBI:30616"/>
        <dbReference type="ChEBI" id="CHEBI:33019"/>
        <dbReference type="ChEBI" id="CHEBI:57498"/>
        <dbReference type="ChEBI" id="CHEBI:58601"/>
        <dbReference type="EC" id="2.7.7.27"/>
    </reaction>
</comment>
<evidence type="ECO:0000256" key="9">
    <source>
        <dbReference type="ARBA" id="ARBA00022840"/>
    </source>
</evidence>
<keyword evidence="9" id="KW-0067">ATP-binding</keyword>
<gene>
    <name evidence="12" type="ORF">Cni_G02259</name>
</gene>
<dbReference type="EMBL" id="CP136890">
    <property type="protein sequence ID" value="WOK93559.1"/>
    <property type="molecule type" value="Genomic_DNA"/>
</dbReference>
<dbReference type="InterPro" id="IPR005835">
    <property type="entry name" value="NTP_transferase_dom"/>
</dbReference>
<keyword evidence="7" id="KW-0548">Nucleotidyltransferase</keyword>
<comment type="similarity">
    <text evidence="3">Belongs to the bacterial/plant glucose-1-phosphate adenylyltransferase family.</text>
</comment>
<dbReference type="InterPro" id="IPR029044">
    <property type="entry name" value="Nucleotide-diphossugar_trans"/>
</dbReference>
<evidence type="ECO:0000256" key="4">
    <source>
        <dbReference type="ARBA" id="ARBA00012460"/>
    </source>
</evidence>
<organism evidence="12 13">
    <name type="scientific">Canna indica</name>
    <name type="common">Indian-shot</name>
    <dbReference type="NCBI Taxonomy" id="4628"/>
    <lineage>
        <taxon>Eukaryota</taxon>
        <taxon>Viridiplantae</taxon>
        <taxon>Streptophyta</taxon>
        <taxon>Embryophyta</taxon>
        <taxon>Tracheophyta</taxon>
        <taxon>Spermatophyta</taxon>
        <taxon>Magnoliopsida</taxon>
        <taxon>Liliopsida</taxon>
        <taxon>Zingiberales</taxon>
        <taxon>Cannaceae</taxon>
        <taxon>Canna</taxon>
    </lineage>
</organism>
<accession>A0AAQ3JNW6</accession>
<comment type="pathway">
    <text evidence="2">Glycan biosynthesis; starch biosynthesis.</text>
</comment>
<dbReference type="GO" id="GO:0005978">
    <property type="term" value="P:glycogen biosynthetic process"/>
    <property type="evidence" value="ECO:0007669"/>
    <property type="project" value="InterPro"/>
</dbReference>
<evidence type="ECO:0000259" key="11">
    <source>
        <dbReference type="Pfam" id="PF00483"/>
    </source>
</evidence>
<dbReference type="GO" id="GO:0008878">
    <property type="term" value="F:glucose-1-phosphate adenylyltransferase activity"/>
    <property type="evidence" value="ECO:0007669"/>
    <property type="project" value="UniProtKB-EC"/>
</dbReference>
<evidence type="ECO:0000256" key="3">
    <source>
        <dbReference type="ARBA" id="ARBA00010443"/>
    </source>
</evidence>
<evidence type="ECO:0000256" key="1">
    <source>
        <dbReference type="ARBA" id="ARBA00000956"/>
    </source>
</evidence>
<evidence type="ECO:0000256" key="7">
    <source>
        <dbReference type="ARBA" id="ARBA00022695"/>
    </source>
</evidence>
<dbReference type="Gene3D" id="3.90.550.10">
    <property type="entry name" value="Spore Coat Polysaccharide Biosynthesis Protein SpsA, Chain A"/>
    <property type="match status" value="1"/>
</dbReference>
<dbReference type="Pfam" id="PF00483">
    <property type="entry name" value="NTP_transferase"/>
    <property type="match status" value="1"/>
</dbReference>
<evidence type="ECO:0000256" key="5">
    <source>
        <dbReference type="ARBA" id="ARBA00022533"/>
    </source>
</evidence>
<dbReference type="PANTHER" id="PTHR43523">
    <property type="entry name" value="GLUCOSE-1-PHOSPHATE ADENYLYLTRANSFERASE-RELATED"/>
    <property type="match status" value="1"/>
</dbReference>
<dbReference type="SUPFAM" id="SSF53448">
    <property type="entry name" value="Nucleotide-diphospho-sugar transferases"/>
    <property type="match status" value="1"/>
</dbReference>
<evidence type="ECO:0000313" key="13">
    <source>
        <dbReference type="Proteomes" id="UP001327560"/>
    </source>
</evidence>
<evidence type="ECO:0000256" key="2">
    <source>
        <dbReference type="ARBA" id="ARBA00004727"/>
    </source>
</evidence>
<dbReference type="AlphaFoldDB" id="A0AAQ3JNW6"/>